<proteinExistence type="predicted"/>
<sequence>MLALQVAAFPKLYSFHIRGVEHCRAGHCPKPFTAMDLPDETQWDETTCNLALCQHPQCWASFRRIERGHPRILGSPCQTPVGPEDKLPMLTVVNISDSCFRAKRLARRPLLASAVSKAHALLSRESKFDSKFQDRPQKGLPDDLSSLTERAPKLSVLNLNEIEIPSSKDVRNMVVVWIPEEQEKPVSQHEKKKRKKSTVKNKLSLGLPGKQHTRAQLRAPAITVPPASPVHLYEQFSSESMPVWAPVDMLPLDLVADLFPGGGRDMPCPELKIQLAMVKKTLPLEKDRPDSALSSKMFLTTHRLTLQRPSLRYPEHWKKLQYSLKIEGLRKQQWWQQQQRKGAKKKAKGDAKRWDMSRQHSVNIVCDSVCESDGMLQEEGPELSELEPAYENNSTAAEAVLEARRETSKRLAGSVTGVSWNPELKLLRIIQATDDEEQENQASGAQSEESLEAWAADETEEALSRAEWLAARGSRPSL</sequence>
<feature type="compositionally biased region" description="Acidic residues" evidence="1">
    <location>
        <begin position="449"/>
        <end position="458"/>
    </location>
</feature>
<evidence type="ECO:0000256" key="1">
    <source>
        <dbReference type="SAM" id="MobiDB-lite"/>
    </source>
</evidence>
<reference evidence="2 3" key="1">
    <citation type="journal article" date="2011" name="Nature">
        <title>A high-resolution map of human evolutionary constraint using 29 mammals.</title>
        <authorList>
            <person name="Lindblad-Toh K."/>
            <person name="Garber M."/>
            <person name="Zuk O."/>
            <person name="Lin M.F."/>
            <person name="Parker B.J."/>
            <person name="Washietl S."/>
            <person name="Kheradpour P."/>
            <person name="Ernst J."/>
            <person name="Jordan G."/>
            <person name="Mauceli E."/>
            <person name="Ward L.D."/>
            <person name="Lowe C.B."/>
            <person name="Holloway A.K."/>
            <person name="Clamp M."/>
            <person name="Gnerre S."/>
            <person name="Alfoldi J."/>
            <person name="Beal K."/>
            <person name="Chang J."/>
            <person name="Clawson H."/>
            <person name="Cuff J."/>
            <person name="Di Palma F."/>
            <person name="Fitzgerald S."/>
            <person name="Flicek P."/>
            <person name="Guttman M."/>
            <person name="Hubisz M.J."/>
            <person name="Jaffe D.B."/>
            <person name="Jungreis I."/>
            <person name="Kent W.J."/>
            <person name="Kostka D."/>
            <person name="Lara M."/>
            <person name="Martins A.L."/>
            <person name="Massingham T."/>
            <person name="Moltke I."/>
            <person name="Raney B.J."/>
            <person name="Rasmussen M.D."/>
            <person name="Robinson J."/>
            <person name="Stark A."/>
            <person name="Vilella A.J."/>
            <person name="Wen J."/>
            <person name="Xie X."/>
            <person name="Zody M.C."/>
            <person name="Baldwin J."/>
            <person name="Bloom T."/>
            <person name="Chin C.W."/>
            <person name="Heiman D."/>
            <person name="Nicol R."/>
            <person name="Nusbaum C."/>
            <person name="Young S."/>
            <person name="Wilkinson J."/>
            <person name="Worley K.C."/>
            <person name="Kovar C.L."/>
            <person name="Muzny D.M."/>
            <person name="Gibbs R.A."/>
            <person name="Cree A."/>
            <person name="Dihn H.H."/>
            <person name="Fowler G."/>
            <person name="Jhangiani S."/>
            <person name="Joshi V."/>
            <person name="Lee S."/>
            <person name="Lewis L.R."/>
            <person name="Nazareth L.V."/>
            <person name="Okwuonu G."/>
            <person name="Santibanez J."/>
            <person name="Warren W.C."/>
            <person name="Mardis E.R."/>
            <person name="Weinstock G.M."/>
            <person name="Wilson R.K."/>
            <person name="Delehaunty K."/>
            <person name="Dooling D."/>
            <person name="Fronik C."/>
            <person name="Fulton L."/>
            <person name="Fulton B."/>
            <person name="Graves T."/>
            <person name="Minx P."/>
            <person name="Sodergren E."/>
            <person name="Birney E."/>
            <person name="Margulies E.H."/>
            <person name="Herrero J."/>
            <person name="Green E.D."/>
            <person name="Haussler D."/>
            <person name="Siepel A."/>
            <person name="Goldman N."/>
            <person name="Pollard K.S."/>
            <person name="Pedersen J.S."/>
            <person name="Lander E.S."/>
            <person name="Kellis M."/>
        </authorList>
    </citation>
    <scope>NUCLEOTIDE SEQUENCE [LARGE SCALE GENOMIC DNA]</scope>
    <source>
        <strain evidence="3">Thorbecke</strain>
    </source>
</reference>
<dbReference type="InParanoid" id="G1SPU1"/>
<dbReference type="Bgee" id="ENSOCUG00000005857">
    <property type="expression patterns" value="Expressed in testis and 15 other cell types or tissues"/>
</dbReference>
<dbReference type="CTD" id="100517630"/>
<reference evidence="2" key="3">
    <citation type="submission" date="2025-09" db="UniProtKB">
        <authorList>
            <consortium name="Ensembl"/>
        </authorList>
    </citation>
    <scope>IDENTIFICATION</scope>
    <source>
        <strain evidence="2">Thorbecke</strain>
    </source>
</reference>
<protein>
    <submittedName>
        <fullName evidence="2">Uncharacterized protein</fullName>
    </submittedName>
</protein>
<evidence type="ECO:0000313" key="3">
    <source>
        <dbReference type="Proteomes" id="UP000001811"/>
    </source>
</evidence>
<evidence type="ECO:0000313" key="2">
    <source>
        <dbReference type="Ensembl" id="ENSOCUP00000005077.4"/>
    </source>
</evidence>
<dbReference type="Proteomes" id="UP000001811">
    <property type="component" value="Unplaced"/>
</dbReference>
<dbReference type="GeneID" id="100356916"/>
<reference evidence="2" key="2">
    <citation type="submission" date="2025-08" db="UniProtKB">
        <authorList>
            <consortium name="Ensembl"/>
        </authorList>
    </citation>
    <scope>IDENTIFICATION</scope>
    <source>
        <strain evidence="2">Thorbecke</strain>
    </source>
</reference>
<accession>G1SPU1</accession>
<keyword evidence="3" id="KW-1185">Reference proteome</keyword>
<dbReference type="OrthoDB" id="10033658at2759"/>
<dbReference type="HOGENOM" id="CLU_604045_0_0_1"/>
<dbReference type="AlphaFoldDB" id="G1SPU1"/>
<gene>
    <name evidence="2" type="primary">C1H9orf43</name>
</gene>
<dbReference type="Pfam" id="PF15504">
    <property type="entry name" value="DUF4647"/>
    <property type="match status" value="2"/>
</dbReference>
<dbReference type="InterPro" id="IPR029134">
    <property type="entry name" value="DUF4647"/>
</dbReference>
<organism evidence="2 3">
    <name type="scientific">Oryctolagus cuniculus</name>
    <name type="common">Rabbit</name>
    <dbReference type="NCBI Taxonomy" id="9986"/>
    <lineage>
        <taxon>Eukaryota</taxon>
        <taxon>Metazoa</taxon>
        <taxon>Chordata</taxon>
        <taxon>Craniata</taxon>
        <taxon>Vertebrata</taxon>
        <taxon>Euteleostomi</taxon>
        <taxon>Mammalia</taxon>
        <taxon>Eutheria</taxon>
        <taxon>Euarchontoglires</taxon>
        <taxon>Glires</taxon>
        <taxon>Lagomorpha</taxon>
        <taxon>Leporidae</taxon>
        <taxon>Oryctolagus</taxon>
    </lineage>
</organism>
<feature type="region of interest" description="Disordered" evidence="1">
    <location>
        <begin position="435"/>
        <end position="458"/>
    </location>
</feature>
<dbReference type="PANTHER" id="PTHR36130">
    <property type="entry name" value="RIKEN CDNA 4933430I17 GENE"/>
    <property type="match status" value="1"/>
</dbReference>
<dbReference type="PANTHER" id="PTHR36130:SF1">
    <property type="entry name" value="RIKEN CDNA 4933430I17 GENE"/>
    <property type="match status" value="1"/>
</dbReference>
<name>G1SPU1_RABIT</name>
<dbReference type="GeneTree" id="ENSGT00390000013600"/>
<dbReference type="STRING" id="9986.ENSOCUP00000005077"/>
<dbReference type="Ensembl" id="ENSOCUT00000005859.4">
    <property type="protein sequence ID" value="ENSOCUP00000005077.4"/>
    <property type="gene ID" value="ENSOCUG00000005857.4"/>
</dbReference>